<dbReference type="HAMAP" id="MF_00260">
    <property type="entry name" value="Porphobil_deam"/>
    <property type="match status" value="1"/>
</dbReference>
<evidence type="ECO:0000313" key="9">
    <source>
        <dbReference type="EMBL" id="GHP14272.1"/>
    </source>
</evidence>
<evidence type="ECO:0000259" key="8">
    <source>
        <dbReference type="Pfam" id="PF03900"/>
    </source>
</evidence>
<evidence type="ECO:0000256" key="6">
    <source>
        <dbReference type="HAMAP-Rule" id="MF_00260"/>
    </source>
</evidence>
<dbReference type="EC" id="2.5.1.61" evidence="6"/>
<comment type="similarity">
    <text evidence="2 6">Belongs to the HMBS family.</text>
</comment>
<comment type="caution">
    <text evidence="9">The sequence shown here is derived from an EMBL/GenBank/DDBJ whole genome shotgun (WGS) entry which is preliminary data.</text>
</comment>
<reference evidence="9 10" key="1">
    <citation type="journal article" date="2021" name="Int. J. Syst. Evol. Microbiol.">
        <title>Lentilactobacillus fungorum sp. nov., isolated from spent mushroom substrates.</title>
        <authorList>
            <person name="Tohno M."/>
            <person name="Tanizawa Y."/>
            <person name="Kojima Y."/>
            <person name="Sakamoto M."/>
            <person name="Ohkuma M."/>
            <person name="Kobayashi H."/>
        </authorList>
    </citation>
    <scope>NUCLEOTIDE SEQUENCE [LARGE SCALE GENOMIC DNA]</scope>
    <source>
        <strain evidence="9 10">YK48G</strain>
    </source>
</reference>
<accession>A0ABQ3VZC2</accession>
<keyword evidence="3 6" id="KW-0808">Transferase</keyword>
<comment type="subunit">
    <text evidence="6">Monomer.</text>
</comment>
<keyword evidence="4 6" id="KW-0627">Porphyrin biosynthesis</keyword>
<dbReference type="Proteomes" id="UP000604765">
    <property type="component" value="Unassembled WGS sequence"/>
</dbReference>
<comment type="miscellaneous">
    <text evidence="6">The porphobilinogen subunits are added to the dipyrromethane group.</text>
</comment>
<dbReference type="SUPFAM" id="SSF53850">
    <property type="entry name" value="Periplasmic binding protein-like II"/>
    <property type="match status" value="1"/>
</dbReference>
<dbReference type="PANTHER" id="PTHR11557">
    <property type="entry name" value="PORPHOBILINOGEN DEAMINASE"/>
    <property type="match status" value="1"/>
</dbReference>
<dbReference type="InterPro" id="IPR022417">
    <property type="entry name" value="Porphobilin_deaminase_N"/>
</dbReference>
<feature type="domain" description="Porphobilinogen deaminase N-terminal" evidence="7">
    <location>
        <begin position="7"/>
        <end position="214"/>
    </location>
</feature>
<dbReference type="Pfam" id="PF01379">
    <property type="entry name" value="Porphobil_deam"/>
    <property type="match status" value="1"/>
</dbReference>
<feature type="modified residue" description="S-(dipyrrolylmethanemethyl)cysteine" evidence="6">
    <location>
        <position position="243"/>
    </location>
</feature>
<evidence type="ECO:0000256" key="1">
    <source>
        <dbReference type="ARBA" id="ARBA00002869"/>
    </source>
</evidence>
<comment type="cofactor">
    <cofactor evidence="6">
        <name>dipyrromethane</name>
        <dbReference type="ChEBI" id="CHEBI:60342"/>
    </cofactor>
    <text evidence="6">Binds 1 dipyrromethane group covalently.</text>
</comment>
<comment type="function">
    <text evidence="1 6">Tetrapolymerization of the monopyrrole PBG into the hydroxymethylbilane pre-uroporphyrinogen in several discrete steps.</text>
</comment>
<evidence type="ECO:0000256" key="2">
    <source>
        <dbReference type="ARBA" id="ARBA00005638"/>
    </source>
</evidence>
<evidence type="ECO:0000313" key="10">
    <source>
        <dbReference type="Proteomes" id="UP000604765"/>
    </source>
</evidence>
<protein>
    <recommendedName>
        <fullName evidence="6">Porphobilinogen deaminase</fullName>
        <shortName evidence="6">PBG</shortName>
        <ecNumber evidence="6">2.5.1.61</ecNumber>
    </recommendedName>
    <alternativeName>
        <fullName evidence="6">Hydroxymethylbilane synthase</fullName>
        <shortName evidence="6">HMBS</shortName>
    </alternativeName>
    <alternativeName>
        <fullName evidence="6">Pre-uroporphyrinogen synthase</fullName>
    </alternativeName>
</protein>
<dbReference type="NCBIfam" id="TIGR00212">
    <property type="entry name" value="hemC"/>
    <property type="match status" value="1"/>
</dbReference>
<keyword evidence="10" id="KW-1185">Reference proteome</keyword>
<dbReference type="EMBL" id="BNJR01000015">
    <property type="protein sequence ID" value="GHP14272.1"/>
    <property type="molecule type" value="Genomic_DNA"/>
</dbReference>
<evidence type="ECO:0000256" key="3">
    <source>
        <dbReference type="ARBA" id="ARBA00022679"/>
    </source>
</evidence>
<dbReference type="InterPro" id="IPR022418">
    <property type="entry name" value="Porphobilinogen_deaminase_C"/>
</dbReference>
<gene>
    <name evidence="6 9" type="primary">hemC</name>
    <name evidence="9" type="ORF">YK48G_16970</name>
</gene>
<dbReference type="PIRSF" id="PIRSF001438">
    <property type="entry name" value="4pyrrol_synth_OHMeBilane_synth"/>
    <property type="match status" value="1"/>
</dbReference>
<dbReference type="RefSeq" id="WP_203630291.1">
    <property type="nucleotide sequence ID" value="NZ_BNJR01000015.1"/>
</dbReference>
<feature type="domain" description="Porphobilinogen deaminase C-terminal" evidence="8">
    <location>
        <begin position="228"/>
        <end position="293"/>
    </location>
</feature>
<dbReference type="PANTHER" id="PTHR11557:SF0">
    <property type="entry name" value="PORPHOBILINOGEN DEAMINASE"/>
    <property type="match status" value="1"/>
</dbReference>
<proteinExistence type="inferred from homology"/>
<dbReference type="Gene3D" id="3.40.190.10">
    <property type="entry name" value="Periplasmic binding protein-like II"/>
    <property type="match status" value="2"/>
</dbReference>
<sequence>MKQVKVVGTRGSKLAVCQTKIVVHSLEEKFPDTKFEIKTITTQGDRNLKDSLQKIGGKGVFVKEIEQELYDHTIDVAVHSLKDVTPKLSDGLVIGAVLKRASPYDCLITPQPISNFDEVPKGARIGTNSSRRQGQLLHLRPDLTIVPIRGNIETRLKKITTENLFGVVLATSGLKRLGVDLSGYTQLPLNDVIVPAAGQGAIAVECREADVETRRLLNAVNDVETQNCVTIERHFLGELGGSCNFPIGSFAVKTGSDYTFSGLVASIDGQHLFKKQAHQSSIDGFGERIADELIDEGALKLIQ</sequence>
<dbReference type="PRINTS" id="PR00151">
    <property type="entry name" value="PORPHBDMNASE"/>
</dbReference>
<dbReference type="Gene3D" id="3.30.160.40">
    <property type="entry name" value="Porphobilinogen deaminase, C-terminal domain"/>
    <property type="match status" value="1"/>
</dbReference>
<evidence type="ECO:0000256" key="4">
    <source>
        <dbReference type="ARBA" id="ARBA00023244"/>
    </source>
</evidence>
<dbReference type="InterPro" id="IPR036803">
    <property type="entry name" value="Porphobilinogen_deaminase_C_sf"/>
</dbReference>
<dbReference type="InterPro" id="IPR000860">
    <property type="entry name" value="HemC"/>
</dbReference>
<dbReference type="Pfam" id="PF03900">
    <property type="entry name" value="Porphobil_deamC"/>
    <property type="match status" value="1"/>
</dbReference>
<evidence type="ECO:0000256" key="5">
    <source>
        <dbReference type="ARBA" id="ARBA00048169"/>
    </source>
</evidence>
<dbReference type="SUPFAM" id="SSF54782">
    <property type="entry name" value="Porphobilinogen deaminase (hydroxymethylbilane synthase), C-terminal domain"/>
    <property type="match status" value="1"/>
</dbReference>
<comment type="catalytic activity">
    <reaction evidence="5 6">
        <text>4 porphobilinogen + H2O = hydroxymethylbilane + 4 NH4(+)</text>
        <dbReference type="Rhea" id="RHEA:13185"/>
        <dbReference type="ChEBI" id="CHEBI:15377"/>
        <dbReference type="ChEBI" id="CHEBI:28938"/>
        <dbReference type="ChEBI" id="CHEBI:57845"/>
        <dbReference type="ChEBI" id="CHEBI:58126"/>
        <dbReference type="EC" id="2.5.1.61"/>
    </reaction>
</comment>
<name>A0ABQ3VZC2_9LACO</name>
<evidence type="ECO:0000259" key="7">
    <source>
        <dbReference type="Pfam" id="PF01379"/>
    </source>
</evidence>
<organism evidence="9 10">
    <name type="scientific">Lentilactobacillus fungorum</name>
    <dbReference type="NCBI Taxonomy" id="2201250"/>
    <lineage>
        <taxon>Bacteria</taxon>
        <taxon>Bacillati</taxon>
        <taxon>Bacillota</taxon>
        <taxon>Bacilli</taxon>
        <taxon>Lactobacillales</taxon>
        <taxon>Lactobacillaceae</taxon>
        <taxon>Lentilactobacillus</taxon>
    </lineage>
</organism>